<sequence>MEYEFLFLSCFVLSVTFAGFAQSFLGFGYAIVALSILQFFIDIQTANLVVSIGIVFPLLYMAWGIRGELEWEILRPALGGAAIGLPVGVSLFFYLDPLWLMRGTGATILVIACYGLISQRHDAERKTSSVWGVVAGLASGFLAGSVSIGGPPITAYAVSQPWSARKYRAFLFSFALSVYLFKIMIMIAIGAVSANLFTKEILFLSALAIPFGTFGAWLGIQMAKRVDSQRFKKIVLLSLASVSILILMRDSKQTVNNSTAPQTTLSPLKQSSQP</sequence>
<keyword evidence="6 7" id="KW-0472">Membrane</keyword>
<feature type="transmembrane region" description="Helical" evidence="7">
    <location>
        <begin position="73"/>
        <end position="93"/>
    </location>
</feature>
<dbReference type="PANTHER" id="PTHR30269:SF37">
    <property type="entry name" value="MEMBRANE TRANSPORTER PROTEIN"/>
    <property type="match status" value="1"/>
</dbReference>
<evidence type="ECO:0000256" key="4">
    <source>
        <dbReference type="ARBA" id="ARBA00022692"/>
    </source>
</evidence>
<gene>
    <name evidence="8" type="ORF">MNBD_PLANCTO02-807</name>
</gene>
<keyword evidence="4 7" id="KW-0812">Transmembrane</keyword>
<dbReference type="AlphaFoldDB" id="A0A3B1E3W9"/>
<name>A0A3B1E3W9_9ZZZZ</name>
<dbReference type="InterPro" id="IPR052017">
    <property type="entry name" value="TSUP"/>
</dbReference>
<evidence type="ECO:0008006" key="9">
    <source>
        <dbReference type="Google" id="ProtNLM"/>
    </source>
</evidence>
<reference evidence="8" key="1">
    <citation type="submission" date="2018-06" db="EMBL/GenBank/DDBJ databases">
        <authorList>
            <person name="Zhirakovskaya E."/>
        </authorList>
    </citation>
    <scope>NUCLEOTIDE SEQUENCE</scope>
</reference>
<evidence type="ECO:0000256" key="1">
    <source>
        <dbReference type="ARBA" id="ARBA00004651"/>
    </source>
</evidence>
<protein>
    <recommendedName>
        <fullName evidence="9">Membrane transporter protein</fullName>
    </recommendedName>
</protein>
<feature type="transmembrane region" description="Helical" evidence="7">
    <location>
        <begin position="31"/>
        <end position="61"/>
    </location>
</feature>
<keyword evidence="3" id="KW-1003">Cell membrane</keyword>
<feature type="transmembrane region" description="Helical" evidence="7">
    <location>
        <begin position="129"/>
        <end position="149"/>
    </location>
</feature>
<dbReference type="GO" id="GO:0005886">
    <property type="term" value="C:plasma membrane"/>
    <property type="evidence" value="ECO:0007669"/>
    <property type="project" value="UniProtKB-SubCell"/>
</dbReference>
<dbReference type="Pfam" id="PF01925">
    <property type="entry name" value="TauE"/>
    <property type="match status" value="1"/>
</dbReference>
<evidence type="ECO:0000256" key="6">
    <source>
        <dbReference type="ARBA" id="ARBA00023136"/>
    </source>
</evidence>
<evidence type="ECO:0000256" key="3">
    <source>
        <dbReference type="ARBA" id="ARBA00022475"/>
    </source>
</evidence>
<dbReference type="EMBL" id="UOGL01000099">
    <property type="protein sequence ID" value="VAX37077.1"/>
    <property type="molecule type" value="Genomic_DNA"/>
</dbReference>
<evidence type="ECO:0000256" key="5">
    <source>
        <dbReference type="ARBA" id="ARBA00022989"/>
    </source>
</evidence>
<evidence type="ECO:0000256" key="2">
    <source>
        <dbReference type="ARBA" id="ARBA00022448"/>
    </source>
</evidence>
<keyword evidence="2" id="KW-0813">Transport</keyword>
<dbReference type="PANTHER" id="PTHR30269">
    <property type="entry name" value="TRANSMEMBRANE PROTEIN YFCA"/>
    <property type="match status" value="1"/>
</dbReference>
<dbReference type="InterPro" id="IPR002781">
    <property type="entry name" value="TM_pro_TauE-like"/>
</dbReference>
<organism evidence="8">
    <name type="scientific">hydrothermal vent metagenome</name>
    <dbReference type="NCBI Taxonomy" id="652676"/>
    <lineage>
        <taxon>unclassified sequences</taxon>
        <taxon>metagenomes</taxon>
        <taxon>ecological metagenomes</taxon>
    </lineage>
</organism>
<evidence type="ECO:0000256" key="7">
    <source>
        <dbReference type="SAM" id="Phobius"/>
    </source>
</evidence>
<accession>A0A3B1E3W9</accession>
<feature type="transmembrane region" description="Helical" evidence="7">
    <location>
        <begin position="169"/>
        <end position="189"/>
    </location>
</feature>
<keyword evidence="5 7" id="KW-1133">Transmembrane helix</keyword>
<comment type="subcellular location">
    <subcellularLocation>
        <location evidence="1">Cell membrane</location>
        <topology evidence="1">Multi-pass membrane protein</topology>
    </subcellularLocation>
</comment>
<feature type="transmembrane region" description="Helical" evidence="7">
    <location>
        <begin position="201"/>
        <end position="219"/>
    </location>
</feature>
<evidence type="ECO:0000313" key="8">
    <source>
        <dbReference type="EMBL" id="VAX37077.1"/>
    </source>
</evidence>
<proteinExistence type="predicted"/>
<feature type="transmembrane region" description="Helical" evidence="7">
    <location>
        <begin position="99"/>
        <end position="117"/>
    </location>
</feature>